<protein>
    <submittedName>
        <fullName evidence="2">Uncharacterized protein</fullName>
    </submittedName>
</protein>
<proteinExistence type="predicted"/>
<accession>A0ABP9XT04</accession>
<evidence type="ECO:0000256" key="1">
    <source>
        <dbReference type="SAM" id="MobiDB-lite"/>
    </source>
</evidence>
<organism evidence="2 3">
    <name type="scientific">Helicostylum pulchrum</name>
    <dbReference type="NCBI Taxonomy" id="562976"/>
    <lineage>
        <taxon>Eukaryota</taxon>
        <taxon>Fungi</taxon>
        <taxon>Fungi incertae sedis</taxon>
        <taxon>Mucoromycota</taxon>
        <taxon>Mucoromycotina</taxon>
        <taxon>Mucoromycetes</taxon>
        <taxon>Mucorales</taxon>
        <taxon>Mucorineae</taxon>
        <taxon>Mucoraceae</taxon>
        <taxon>Helicostylum</taxon>
    </lineage>
</organism>
<comment type="caution">
    <text evidence="2">The sequence shown here is derived from an EMBL/GenBank/DDBJ whole genome shotgun (WGS) entry which is preliminary data.</text>
</comment>
<feature type="compositionally biased region" description="Acidic residues" evidence="1">
    <location>
        <begin position="178"/>
        <end position="187"/>
    </location>
</feature>
<dbReference type="Proteomes" id="UP001476247">
    <property type="component" value="Unassembled WGS sequence"/>
</dbReference>
<name>A0ABP9XT04_9FUNG</name>
<evidence type="ECO:0000313" key="2">
    <source>
        <dbReference type="EMBL" id="GAA5797896.1"/>
    </source>
</evidence>
<reference evidence="2 3" key="1">
    <citation type="submission" date="2024-04" db="EMBL/GenBank/DDBJ databases">
        <title>genome sequences of Mucor flavus KT1a and Helicostylum pulchrum KT1b strains isolation_sourced from the surface of a dry-aged beef.</title>
        <authorList>
            <person name="Toyotome T."/>
            <person name="Hosono M."/>
            <person name="Torimaru M."/>
            <person name="Fukuda K."/>
            <person name="Mikami N."/>
        </authorList>
    </citation>
    <scope>NUCLEOTIDE SEQUENCE [LARGE SCALE GENOMIC DNA]</scope>
    <source>
        <strain evidence="2 3">KT1b</strain>
    </source>
</reference>
<feature type="region of interest" description="Disordered" evidence="1">
    <location>
        <begin position="161"/>
        <end position="187"/>
    </location>
</feature>
<evidence type="ECO:0000313" key="3">
    <source>
        <dbReference type="Proteomes" id="UP001476247"/>
    </source>
</evidence>
<gene>
    <name evidence="2" type="ORF">HPULCUR_003292</name>
</gene>
<keyword evidence="3" id="KW-1185">Reference proteome</keyword>
<sequence>MYNNNNLNNSFTNNLNSGIDRAELERNVVSVTAYPNRRSQRDIPATLEQAPRGFTPTGNNRTPSATLRIDSLITYLCAGVNRELSETQKKFIRLQFRSLARECRVNMKQNGYDFTFWNQFPEQLKLYYALKLEGAIQGFGHAIYRCKRQWAAGLLLQESMKSERQTAKRRQNLSQPDMMEESDEVEN</sequence>
<dbReference type="EMBL" id="BAABUJ010000009">
    <property type="protein sequence ID" value="GAA5797896.1"/>
    <property type="molecule type" value="Genomic_DNA"/>
</dbReference>